<accession>A0A0D2KDY9</accession>
<dbReference type="Pfam" id="PF02990">
    <property type="entry name" value="EMP70"/>
    <property type="match status" value="1"/>
</dbReference>
<dbReference type="RefSeq" id="XP_013893073.1">
    <property type="nucleotide sequence ID" value="XM_014037619.1"/>
</dbReference>
<dbReference type="GO" id="GO:0010008">
    <property type="term" value="C:endosome membrane"/>
    <property type="evidence" value="ECO:0007669"/>
    <property type="project" value="UniProtKB-SubCell"/>
</dbReference>
<protein>
    <recommendedName>
        <fullName evidence="10">Transmembrane 9 superfamily member</fullName>
    </recommendedName>
</protein>
<evidence type="ECO:0000256" key="4">
    <source>
        <dbReference type="ARBA" id="ARBA00022692"/>
    </source>
</evidence>
<comment type="caution">
    <text evidence="10">Lacks conserved residue(s) required for the propagation of feature annotation.</text>
</comment>
<dbReference type="Proteomes" id="UP000054498">
    <property type="component" value="Unassembled WGS sequence"/>
</dbReference>
<dbReference type="AlphaFoldDB" id="A0A0D2KDY9"/>
<dbReference type="GeneID" id="25731416"/>
<gene>
    <name evidence="11" type="ORF">MNEG_13907</name>
</gene>
<dbReference type="PANTHER" id="PTHR10766">
    <property type="entry name" value="TRANSMEMBRANE 9 SUPERFAMILY PROTEIN"/>
    <property type="match status" value="1"/>
</dbReference>
<evidence type="ECO:0000256" key="6">
    <source>
        <dbReference type="ARBA" id="ARBA00022753"/>
    </source>
</evidence>
<evidence type="ECO:0000313" key="12">
    <source>
        <dbReference type="Proteomes" id="UP000054498"/>
    </source>
</evidence>
<proteinExistence type="inferred from homology"/>
<dbReference type="STRING" id="145388.A0A0D2KDY9"/>
<keyword evidence="6" id="KW-0967">Endosome</keyword>
<dbReference type="GO" id="GO:0000139">
    <property type="term" value="C:Golgi membrane"/>
    <property type="evidence" value="ECO:0007669"/>
    <property type="project" value="UniProtKB-SubCell"/>
</dbReference>
<dbReference type="InterPro" id="IPR004240">
    <property type="entry name" value="EMP70"/>
</dbReference>
<dbReference type="GO" id="GO:0072657">
    <property type="term" value="P:protein localization to membrane"/>
    <property type="evidence" value="ECO:0007669"/>
    <property type="project" value="TreeGrafter"/>
</dbReference>
<evidence type="ECO:0000256" key="7">
    <source>
        <dbReference type="ARBA" id="ARBA00022989"/>
    </source>
</evidence>
<dbReference type="EMBL" id="KK104343">
    <property type="protein sequence ID" value="KIY94053.1"/>
    <property type="molecule type" value="Genomic_DNA"/>
</dbReference>
<reference evidence="11 12" key="1">
    <citation type="journal article" date="2013" name="BMC Genomics">
        <title>Reconstruction of the lipid metabolism for the microalga Monoraphidium neglectum from its genome sequence reveals characteristics suitable for biofuel production.</title>
        <authorList>
            <person name="Bogen C."/>
            <person name="Al-Dilaimi A."/>
            <person name="Albersmeier A."/>
            <person name="Wichmann J."/>
            <person name="Grundmann M."/>
            <person name="Rupp O."/>
            <person name="Lauersen K.J."/>
            <person name="Blifernez-Klassen O."/>
            <person name="Kalinowski J."/>
            <person name="Goesmann A."/>
            <person name="Mussgnug J.H."/>
            <person name="Kruse O."/>
        </authorList>
    </citation>
    <scope>NUCLEOTIDE SEQUENCE [LARGE SCALE GENOMIC DNA]</scope>
    <source>
        <strain evidence="11 12">SAG 48.87</strain>
    </source>
</reference>
<feature type="transmembrane region" description="Helical" evidence="10">
    <location>
        <begin position="12"/>
        <end position="39"/>
    </location>
</feature>
<dbReference type="KEGG" id="mng:MNEG_13907"/>
<keyword evidence="8" id="KW-0333">Golgi apparatus</keyword>
<name>A0A0D2KDY9_9CHLO</name>
<dbReference type="PANTHER" id="PTHR10766:SF55">
    <property type="entry name" value="TRANSMEMBRANE 9 SUPERFAMILY MEMBER 4"/>
    <property type="match status" value="1"/>
</dbReference>
<keyword evidence="12" id="KW-1185">Reference proteome</keyword>
<comment type="subcellular location">
    <subcellularLocation>
        <location evidence="1">Endosome membrane</location>
        <topology evidence="1">Multi-pass membrane protein</topology>
    </subcellularLocation>
    <subcellularLocation>
        <location evidence="2">Golgi apparatus membrane</location>
        <topology evidence="2">Multi-pass membrane protein</topology>
    </subcellularLocation>
</comment>
<keyword evidence="4 10" id="KW-0812">Transmembrane</keyword>
<evidence type="ECO:0000256" key="10">
    <source>
        <dbReference type="RuleBase" id="RU363079"/>
    </source>
</evidence>
<keyword evidence="5" id="KW-0732">Signal</keyword>
<evidence type="ECO:0000313" key="11">
    <source>
        <dbReference type="EMBL" id="KIY94053.1"/>
    </source>
</evidence>
<organism evidence="11 12">
    <name type="scientific">Monoraphidium neglectum</name>
    <dbReference type="NCBI Taxonomy" id="145388"/>
    <lineage>
        <taxon>Eukaryota</taxon>
        <taxon>Viridiplantae</taxon>
        <taxon>Chlorophyta</taxon>
        <taxon>core chlorophytes</taxon>
        <taxon>Chlorophyceae</taxon>
        <taxon>CS clade</taxon>
        <taxon>Sphaeropleales</taxon>
        <taxon>Selenastraceae</taxon>
        <taxon>Monoraphidium</taxon>
    </lineage>
</organism>
<evidence type="ECO:0000256" key="1">
    <source>
        <dbReference type="ARBA" id="ARBA00004337"/>
    </source>
</evidence>
<comment type="similarity">
    <text evidence="3 10">Belongs to the nonaspanin (TM9SF) (TC 9.A.2) family.</text>
</comment>
<keyword evidence="7 10" id="KW-1133">Transmembrane helix</keyword>
<evidence type="ECO:0000256" key="5">
    <source>
        <dbReference type="ARBA" id="ARBA00022729"/>
    </source>
</evidence>
<evidence type="ECO:0000256" key="3">
    <source>
        <dbReference type="ARBA" id="ARBA00005227"/>
    </source>
</evidence>
<evidence type="ECO:0000256" key="8">
    <source>
        <dbReference type="ARBA" id="ARBA00023034"/>
    </source>
</evidence>
<evidence type="ECO:0000256" key="2">
    <source>
        <dbReference type="ARBA" id="ARBA00004653"/>
    </source>
</evidence>
<keyword evidence="9 10" id="KW-0472">Membrane</keyword>
<sequence length="122" mass="13667">MTSVWLGFFYYLFFFVLAIGLLTIVVTVEISILCTYIQLCAEDHSWWWRAFHRGGCVSLYVAGYAVWFLYTTLGSMSGFLPVLVYASYMSIFISGIYFGMGAVGFLASGAFVYFIMGAVKAD</sequence>
<evidence type="ECO:0000256" key="9">
    <source>
        <dbReference type="ARBA" id="ARBA00023136"/>
    </source>
</evidence>
<dbReference type="OrthoDB" id="1666796at2759"/>
<feature type="transmembrane region" description="Helical" evidence="10">
    <location>
        <begin position="51"/>
        <end position="70"/>
    </location>
</feature>
<feature type="transmembrane region" description="Helical" evidence="10">
    <location>
        <begin position="82"/>
        <end position="115"/>
    </location>
</feature>